<sequence length="117" mass="13390">MKRLFFWQAATPLDLQPELDEALERLLSGFGTRHYTRPPLDPRAAFGRTLQVAENPSGSAASAQGAEQPRPDCFLVLMIRVEEQNRTHPERTSILVVENLYRYLQEPDVRLSDRGLR</sequence>
<protein>
    <submittedName>
        <fullName evidence="1">Uncharacterized protein</fullName>
    </submittedName>
</protein>
<evidence type="ECO:0000313" key="1">
    <source>
        <dbReference type="EMBL" id="SMB78493.1"/>
    </source>
</evidence>
<proteinExistence type="predicted"/>
<dbReference type="Proteomes" id="UP000192582">
    <property type="component" value="Unassembled WGS sequence"/>
</dbReference>
<accession>A0A1W1UBR8</accession>
<evidence type="ECO:0000313" key="2">
    <source>
        <dbReference type="Proteomes" id="UP000192582"/>
    </source>
</evidence>
<organism evidence="1 2">
    <name type="scientific">Deinococcus hopiensis KR-140</name>
    <dbReference type="NCBI Taxonomy" id="695939"/>
    <lineage>
        <taxon>Bacteria</taxon>
        <taxon>Thermotogati</taxon>
        <taxon>Deinococcota</taxon>
        <taxon>Deinococci</taxon>
        <taxon>Deinococcales</taxon>
        <taxon>Deinococcaceae</taxon>
        <taxon>Deinococcus</taxon>
    </lineage>
</organism>
<name>A0A1W1UBR8_9DEIO</name>
<dbReference type="EMBL" id="FWWU01000002">
    <property type="protein sequence ID" value="SMB78493.1"/>
    <property type="molecule type" value="Genomic_DNA"/>
</dbReference>
<gene>
    <name evidence="1" type="ORF">SAMN00790413_06682</name>
</gene>
<keyword evidence="2" id="KW-1185">Reference proteome</keyword>
<dbReference type="AlphaFoldDB" id="A0A1W1UBR8"/>
<reference evidence="1 2" key="1">
    <citation type="submission" date="2017-04" db="EMBL/GenBank/DDBJ databases">
        <authorList>
            <person name="Afonso C.L."/>
            <person name="Miller P.J."/>
            <person name="Scott M.A."/>
            <person name="Spackman E."/>
            <person name="Goraichik I."/>
            <person name="Dimitrov K.M."/>
            <person name="Suarez D.L."/>
            <person name="Swayne D.E."/>
        </authorList>
    </citation>
    <scope>NUCLEOTIDE SEQUENCE [LARGE SCALE GENOMIC DNA]</scope>
    <source>
        <strain evidence="1 2">KR-140</strain>
    </source>
</reference>